<organism evidence="2">
    <name type="scientific">Vibrio alginolyticus</name>
    <dbReference type="NCBI Taxonomy" id="663"/>
    <lineage>
        <taxon>Bacteria</taxon>
        <taxon>Pseudomonadati</taxon>
        <taxon>Pseudomonadota</taxon>
        <taxon>Gammaproteobacteria</taxon>
        <taxon>Vibrionales</taxon>
        <taxon>Vibrionaceae</taxon>
        <taxon>Vibrio</taxon>
    </lineage>
</organism>
<name>A0A1W6U0T9_VIBAL</name>
<dbReference type="AlphaFoldDB" id="A0A1W6U0T9"/>
<protein>
    <submittedName>
        <fullName evidence="2">Uncharacterized protein</fullName>
    </submittedName>
</protein>
<reference evidence="2" key="1">
    <citation type="submission" date="2016-10" db="EMBL/GenBank/DDBJ databases">
        <title>The High Quality Genome of Vibrio alginolyticus K01M1.</title>
        <authorList>
            <person name="Wendling C."/>
            <person name="Chibani C.M."/>
            <person name="Hertel R."/>
            <person name="Sproer C."/>
            <person name="Bunk B."/>
            <person name="Overmann J."/>
            <person name="Roth O."/>
            <person name="Liesegang H."/>
        </authorList>
    </citation>
    <scope>NUCLEOTIDE SEQUENCE</scope>
    <source>
        <strain evidence="2">K05K4</strain>
        <plasmid evidence="2">pL289</plasmid>
    </source>
</reference>
<evidence type="ECO:0000256" key="1">
    <source>
        <dbReference type="SAM" id="Phobius"/>
    </source>
</evidence>
<geneLocation type="plasmid" evidence="2">
    <name>pL289</name>
</geneLocation>
<sequence length="156" mass="17777">MLPYVVNLDLLVSLVLCLLKVAAWICYHFLIIRINRLSPMRVSQPQKSALLELHLNELHSGIGSHILSQTLYGRSISKLPSKIEYNNFFVGLNTLIKHGLVEKLTNKNRCLYQNLSSQVIAWRLTSAGRQYAEGLHSKLNCPKRGYTKAKLPHKKK</sequence>
<dbReference type="EMBL" id="CP017904">
    <property type="protein sequence ID" value="ARP21631.1"/>
    <property type="molecule type" value="Genomic_DNA"/>
</dbReference>
<gene>
    <name evidence="2" type="ORF">K05K4_49220</name>
</gene>
<keyword evidence="1" id="KW-1133">Transmembrane helix</keyword>
<keyword evidence="1" id="KW-0472">Membrane</keyword>
<keyword evidence="2" id="KW-0614">Plasmid</keyword>
<proteinExistence type="predicted"/>
<keyword evidence="1" id="KW-0812">Transmembrane</keyword>
<feature type="transmembrane region" description="Helical" evidence="1">
    <location>
        <begin position="12"/>
        <end position="32"/>
    </location>
</feature>
<evidence type="ECO:0000313" key="2">
    <source>
        <dbReference type="EMBL" id="ARP21631.1"/>
    </source>
</evidence>
<accession>A0A1W6U0T9</accession>
<dbReference type="RefSeq" id="WP_025767320.1">
    <property type="nucleotide sequence ID" value="NZ_CP017893.1"/>
</dbReference>